<name>A0A6S6QE08_9HYPH</name>
<dbReference type="EMBL" id="AP023361">
    <property type="protein sequence ID" value="BCJ89353.1"/>
    <property type="molecule type" value="Genomic_DNA"/>
</dbReference>
<reference evidence="3 4" key="1">
    <citation type="submission" date="2020-08" db="EMBL/GenBank/DDBJ databases">
        <title>Genome sequence of Rhizobiales bacterium strain IZ6.</title>
        <authorList>
            <person name="Nakai R."/>
            <person name="Naganuma T."/>
        </authorList>
    </citation>
    <scope>NUCLEOTIDE SEQUENCE [LARGE SCALE GENOMIC DNA]</scope>
    <source>
        <strain evidence="3 4">IZ6</strain>
    </source>
</reference>
<dbReference type="RefSeq" id="WP_222876071.1">
    <property type="nucleotide sequence ID" value="NZ_AP023361.1"/>
</dbReference>
<comment type="similarity">
    <text evidence="1">Belongs to the YggT family.</text>
</comment>
<dbReference type="Proteomes" id="UP000515317">
    <property type="component" value="Chromosome"/>
</dbReference>
<keyword evidence="2" id="KW-1133">Transmembrane helix</keyword>
<dbReference type="KEGG" id="tso:IZ6_00880"/>
<evidence type="ECO:0000313" key="4">
    <source>
        <dbReference type="Proteomes" id="UP000515317"/>
    </source>
</evidence>
<organism evidence="3 4">
    <name type="scientific">Terrihabitans soli</name>
    <dbReference type="NCBI Taxonomy" id="708113"/>
    <lineage>
        <taxon>Bacteria</taxon>
        <taxon>Pseudomonadati</taxon>
        <taxon>Pseudomonadota</taxon>
        <taxon>Alphaproteobacteria</taxon>
        <taxon>Hyphomicrobiales</taxon>
        <taxon>Terrihabitans</taxon>
    </lineage>
</organism>
<dbReference type="AlphaFoldDB" id="A0A6S6QE08"/>
<feature type="transmembrane region" description="Helical" evidence="2">
    <location>
        <begin position="74"/>
        <end position="97"/>
    </location>
</feature>
<sequence>MGLIFQLILLALWVYVMIVVITAILSWLIAFDIANARHPVIGRLWDTLVRLTEPALAPIRRVMPNLGGIDLSPVVLILLLQVLQMLIGSLAASLGYYV</sequence>
<protein>
    <submittedName>
        <fullName evidence="3">YggT family protein</fullName>
    </submittedName>
</protein>
<dbReference type="Pfam" id="PF02325">
    <property type="entry name" value="CCB3_YggT"/>
    <property type="match status" value="1"/>
</dbReference>
<proteinExistence type="inferred from homology"/>
<keyword evidence="2" id="KW-0812">Transmembrane</keyword>
<evidence type="ECO:0000313" key="3">
    <source>
        <dbReference type="EMBL" id="BCJ89353.1"/>
    </source>
</evidence>
<evidence type="ECO:0000256" key="2">
    <source>
        <dbReference type="SAM" id="Phobius"/>
    </source>
</evidence>
<gene>
    <name evidence="3" type="ORF">IZ6_00880</name>
</gene>
<keyword evidence="4" id="KW-1185">Reference proteome</keyword>
<evidence type="ECO:0000256" key="1">
    <source>
        <dbReference type="ARBA" id="ARBA00010894"/>
    </source>
</evidence>
<keyword evidence="2" id="KW-0472">Membrane</keyword>
<feature type="transmembrane region" description="Helical" evidence="2">
    <location>
        <begin position="7"/>
        <end position="30"/>
    </location>
</feature>
<dbReference type="PANTHER" id="PTHR33219">
    <property type="entry name" value="YLMG HOMOLOG PROTEIN 2, CHLOROPLASTIC"/>
    <property type="match status" value="1"/>
</dbReference>
<dbReference type="InterPro" id="IPR003425">
    <property type="entry name" value="CCB3/YggT"/>
</dbReference>
<accession>A0A6S6QE08</accession>
<dbReference type="PANTHER" id="PTHR33219:SF14">
    <property type="entry name" value="PROTEIN COFACTOR ASSEMBLY OF COMPLEX C SUBUNIT B CCB3, CHLOROPLASTIC-RELATED"/>
    <property type="match status" value="1"/>
</dbReference>
<dbReference type="GO" id="GO:0016020">
    <property type="term" value="C:membrane"/>
    <property type="evidence" value="ECO:0007669"/>
    <property type="project" value="InterPro"/>
</dbReference>